<organism evidence="2">
    <name type="scientific">Arundo donax</name>
    <name type="common">Giant reed</name>
    <name type="synonym">Donax arundinaceus</name>
    <dbReference type="NCBI Taxonomy" id="35708"/>
    <lineage>
        <taxon>Eukaryota</taxon>
        <taxon>Viridiplantae</taxon>
        <taxon>Streptophyta</taxon>
        <taxon>Embryophyta</taxon>
        <taxon>Tracheophyta</taxon>
        <taxon>Spermatophyta</taxon>
        <taxon>Magnoliopsida</taxon>
        <taxon>Liliopsida</taxon>
        <taxon>Poales</taxon>
        <taxon>Poaceae</taxon>
        <taxon>PACMAD clade</taxon>
        <taxon>Arundinoideae</taxon>
        <taxon>Arundineae</taxon>
        <taxon>Arundo</taxon>
    </lineage>
</organism>
<name>A0A0A9H5Y1_ARUDO</name>
<feature type="region of interest" description="Disordered" evidence="1">
    <location>
        <begin position="36"/>
        <end position="60"/>
    </location>
</feature>
<proteinExistence type="predicted"/>
<feature type="compositionally biased region" description="Low complexity" evidence="1">
    <location>
        <begin position="36"/>
        <end position="54"/>
    </location>
</feature>
<sequence>MVARPTAPSLPSSTAAPSSLLRRLLALPRLPRQLLAGLSSPASPSSTAAGWSSPFPSHTS</sequence>
<reference evidence="2" key="1">
    <citation type="submission" date="2014-09" db="EMBL/GenBank/DDBJ databases">
        <authorList>
            <person name="Magalhaes I.L.F."/>
            <person name="Oliveira U."/>
            <person name="Santos F.R."/>
            <person name="Vidigal T.H.D.A."/>
            <person name="Brescovit A.D."/>
            <person name="Santos A.J."/>
        </authorList>
    </citation>
    <scope>NUCLEOTIDE SEQUENCE</scope>
    <source>
        <tissue evidence="2">Shoot tissue taken approximately 20 cm above the soil surface</tissue>
    </source>
</reference>
<evidence type="ECO:0000313" key="2">
    <source>
        <dbReference type="EMBL" id="JAE31204.1"/>
    </source>
</evidence>
<dbReference type="AlphaFoldDB" id="A0A0A9H5Y1"/>
<reference evidence="2" key="2">
    <citation type="journal article" date="2015" name="Data Brief">
        <title>Shoot transcriptome of the giant reed, Arundo donax.</title>
        <authorList>
            <person name="Barrero R.A."/>
            <person name="Guerrero F.D."/>
            <person name="Moolhuijzen P."/>
            <person name="Goolsby J.A."/>
            <person name="Tidwell J."/>
            <person name="Bellgard S.E."/>
            <person name="Bellgard M.I."/>
        </authorList>
    </citation>
    <scope>NUCLEOTIDE SEQUENCE</scope>
    <source>
        <tissue evidence="2">Shoot tissue taken approximately 20 cm above the soil surface</tissue>
    </source>
</reference>
<evidence type="ECO:0000256" key="1">
    <source>
        <dbReference type="SAM" id="MobiDB-lite"/>
    </source>
</evidence>
<protein>
    <submittedName>
        <fullName evidence="2">Uncharacterized protein</fullName>
    </submittedName>
</protein>
<accession>A0A0A9H5Y1</accession>
<dbReference type="EMBL" id="GBRH01166692">
    <property type="protein sequence ID" value="JAE31204.1"/>
    <property type="molecule type" value="Transcribed_RNA"/>
</dbReference>